<dbReference type="Pfam" id="PF17681">
    <property type="entry name" value="GCP_N_terminal"/>
    <property type="match status" value="1"/>
</dbReference>
<organism evidence="9 11">
    <name type="scientific">Ustilago bromivora</name>
    <dbReference type="NCBI Taxonomy" id="307758"/>
    <lineage>
        <taxon>Eukaryota</taxon>
        <taxon>Fungi</taxon>
        <taxon>Dikarya</taxon>
        <taxon>Basidiomycota</taxon>
        <taxon>Ustilaginomycotina</taxon>
        <taxon>Ustilaginomycetes</taxon>
        <taxon>Ustilaginales</taxon>
        <taxon>Ustilaginaceae</taxon>
        <taxon>Ustilago</taxon>
    </lineage>
</organism>
<dbReference type="EMBL" id="ULHB01000045">
    <property type="protein sequence ID" value="SYW79049.1"/>
    <property type="molecule type" value="Genomic_DNA"/>
</dbReference>
<accession>A0A1K0GCJ6</accession>
<feature type="region of interest" description="Disordered" evidence="6">
    <location>
        <begin position="663"/>
        <end position="688"/>
    </location>
</feature>
<dbReference type="GO" id="GO:0007020">
    <property type="term" value="P:microtubule nucleation"/>
    <property type="evidence" value="ECO:0007669"/>
    <property type="project" value="InterPro"/>
</dbReference>
<feature type="region of interest" description="Disordered" evidence="6">
    <location>
        <begin position="1153"/>
        <end position="1212"/>
    </location>
</feature>
<evidence type="ECO:0000313" key="9">
    <source>
        <dbReference type="EMBL" id="SAM85788.1"/>
    </source>
</evidence>
<sequence>MSFERLDVLHVPPLAPLNLDSTKLRDQLVSSTFLSSSPIASSSTLRVEPLKLDCRPGSDPVLDSFTRRDIIYQYEDEQANSKAQPSPFPTLDHFSNSDVDIDSSPGTSKRPVRRSASSSSSDTLDSSIWDDDFQQPAQPATVKFRGSSAKQRVLDRAVGEGNSTHPRTTLLEAIHERAINEPEQSADQHLAPVHPSHQVLRSLVVTATTGTSSDHFQWHPDTASFVWSATLQHRKEVRRLRKLVKEQSALNASLTAAGEHVDEQPPLPTAMLQPWVGSERIMGWSEAASDSLVRPFLDIGALLRRIDDRILTIHRSAAGLCNEAPALAAALDVVVTWFKGQLTSQTSTLTSRITSHHTTSLAMLNAYAELEPCYAVLKTLGNLLSCGQPRFPPFRPLTWLGSTHATLSHLHAHLAASLASGADALPSAVLAYLLDRTSLTWRQQVARWVGFPGFQSDRTGELDDRPAALKAGSNSSGANISIPWSGALVDWSLDERGEEDVGYTLKPSAVPSFLAFRHARAFLEAGRALRLLKKAAPEDHPLVSQWTLRVEESKRKAVELPTWTWSSPESREQANAVEEHITQFKREIARWRRRGRKVSGVGVGVDGSHLSSSVLLGHQPSAAAATISQTATINSMEPATSTQDQFERMSQLFTALPGITDPTDSASALPDLQPKPTFDTSTPPTDDEQSSLLIYLATAACASNTSHSISQNSFDRVTQSSLVAPFESWARLINMSLISVFFQDLGLGTYLETCKRFLLLGSIHFERQVVSSLFDVDHGSALEDGAGEGGGGKAVVAMNRRLTAEGVWPPNDSLLSSALNTAVIEAVSGMRQAHEDRLSRASSGSVRAKEDAVSLAFKDLDERLSFAIVEPRSASTRTAQNKGGKKGKATYTDPSSIDALDWLTLSFHPPALISPLLTQVAQSRYQRLWNLLLRIKRCKVAMRTAFNCTFKSTSAALTFDCRSRALMERFRWEAACFLDTWGAFVNEVGIEANWLRFMRRLERVKMEVGEELISAASPADPYAKREGGEGGEGEEGDADLNEEPLEEEERTALSTCSFELKDVFSLARYHERILDRMLSTCFLKTTQSPLLAIINSLLQSILDFTQLCVDLQRRAHRNIEQATYKDLYNLHRYFQNRIQTLIQALLLLKDRSTSSSTHPDSEPSGEREGEGWSKRKKHVEAEKQRLAQEELQDLKMLDADSTGRSAGEGGEGGVESVEMLLIRLNASGFYAELE</sequence>
<reference evidence="9" key="2">
    <citation type="submission" date="2016-04" db="EMBL/GenBank/DDBJ databases">
        <authorList>
            <person name="Evans L.H."/>
            <person name="Alamgir A."/>
            <person name="Owens N."/>
            <person name="Weber N.D."/>
            <person name="Virtaneva K."/>
            <person name="Barbian K."/>
            <person name="Babar A."/>
            <person name="Rosenke K."/>
        </authorList>
    </citation>
    <scope>NUCLEOTIDE SEQUENCE</scope>
    <source>
        <strain evidence="9">UB2112</strain>
    </source>
</reference>
<dbReference type="Gene3D" id="1.20.120.1900">
    <property type="entry name" value="Gamma-tubulin complex, C-terminal domain"/>
    <property type="match status" value="1"/>
</dbReference>
<dbReference type="GO" id="GO:0005816">
    <property type="term" value="C:spindle pole body"/>
    <property type="evidence" value="ECO:0007669"/>
    <property type="project" value="UniProtKB-ARBA"/>
</dbReference>
<dbReference type="InterPro" id="IPR041470">
    <property type="entry name" value="GCP_N"/>
</dbReference>
<dbReference type="GO" id="GO:0000922">
    <property type="term" value="C:spindle pole"/>
    <property type="evidence" value="ECO:0007669"/>
    <property type="project" value="InterPro"/>
</dbReference>
<dbReference type="InterPro" id="IPR042241">
    <property type="entry name" value="GCP_C_sf"/>
</dbReference>
<evidence type="ECO:0000259" key="8">
    <source>
        <dbReference type="Pfam" id="PF17681"/>
    </source>
</evidence>
<dbReference type="OrthoDB" id="775571at2759"/>
<evidence type="ECO:0000256" key="1">
    <source>
        <dbReference type="ARBA" id="ARBA00004245"/>
    </source>
</evidence>
<keyword evidence="12" id="KW-1185">Reference proteome</keyword>
<name>A0A1K0GCJ6_9BASI</name>
<keyword evidence="3" id="KW-0963">Cytoplasm</keyword>
<feature type="compositionally biased region" description="Low complexity" evidence="6">
    <location>
        <begin position="115"/>
        <end position="127"/>
    </location>
</feature>
<feature type="compositionally biased region" description="Basic and acidic residues" evidence="6">
    <location>
        <begin position="1159"/>
        <end position="1198"/>
    </location>
</feature>
<evidence type="ECO:0000256" key="5">
    <source>
        <dbReference type="ARBA" id="ARBA00023212"/>
    </source>
</evidence>
<dbReference type="EMBL" id="LT558135">
    <property type="protein sequence ID" value="SAM85788.1"/>
    <property type="molecule type" value="Genomic_DNA"/>
</dbReference>
<feature type="domain" description="Gamma tubulin complex component C-terminal" evidence="7">
    <location>
        <begin position="751"/>
        <end position="1230"/>
    </location>
</feature>
<dbReference type="Pfam" id="PF04130">
    <property type="entry name" value="GCP_C_terminal"/>
    <property type="match status" value="1"/>
</dbReference>
<feature type="compositionally biased region" description="Acidic residues" evidence="6">
    <location>
        <begin position="1029"/>
        <end position="1046"/>
    </location>
</feature>
<evidence type="ECO:0000256" key="4">
    <source>
        <dbReference type="ARBA" id="ARBA00022701"/>
    </source>
</evidence>
<evidence type="ECO:0000256" key="6">
    <source>
        <dbReference type="SAM" id="MobiDB-lite"/>
    </source>
</evidence>
<dbReference type="GO" id="GO:0051321">
    <property type="term" value="P:meiotic cell cycle"/>
    <property type="evidence" value="ECO:0007669"/>
    <property type="project" value="TreeGrafter"/>
</dbReference>
<dbReference type="Proteomes" id="UP000179920">
    <property type="component" value="Chromosome XIX"/>
</dbReference>
<dbReference type="GO" id="GO:0000930">
    <property type="term" value="C:gamma-tubulin complex"/>
    <property type="evidence" value="ECO:0007669"/>
    <property type="project" value="TreeGrafter"/>
</dbReference>
<evidence type="ECO:0000256" key="2">
    <source>
        <dbReference type="ARBA" id="ARBA00010337"/>
    </source>
</evidence>
<feature type="domain" description="Gamma tubulin complex component protein N-terminal" evidence="8">
    <location>
        <begin position="285"/>
        <end position="588"/>
    </location>
</feature>
<dbReference type="GO" id="GO:0031122">
    <property type="term" value="P:cytoplasmic microtubule organization"/>
    <property type="evidence" value="ECO:0007669"/>
    <property type="project" value="TreeGrafter"/>
</dbReference>
<dbReference type="GO" id="GO:0051011">
    <property type="term" value="F:microtubule minus-end binding"/>
    <property type="evidence" value="ECO:0007669"/>
    <property type="project" value="TreeGrafter"/>
</dbReference>
<evidence type="ECO:0000313" key="11">
    <source>
        <dbReference type="Proteomes" id="UP000179920"/>
    </source>
</evidence>
<proteinExistence type="inferred from homology"/>
<feature type="compositionally biased region" description="Low complexity" evidence="6">
    <location>
        <begin position="674"/>
        <end position="684"/>
    </location>
</feature>
<dbReference type="PANTHER" id="PTHR19302:SF70">
    <property type="entry name" value="GAMMA-TUBULIN COMPLEX COMPONENT 6"/>
    <property type="match status" value="1"/>
</dbReference>
<evidence type="ECO:0000259" key="7">
    <source>
        <dbReference type="Pfam" id="PF04130"/>
    </source>
</evidence>
<dbReference type="GO" id="GO:0051225">
    <property type="term" value="P:spindle assembly"/>
    <property type="evidence" value="ECO:0007669"/>
    <property type="project" value="TreeGrafter"/>
</dbReference>
<evidence type="ECO:0000256" key="3">
    <source>
        <dbReference type="ARBA" id="ARBA00022490"/>
    </source>
</evidence>
<keyword evidence="5" id="KW-0206">Cytoskeleton</keyword>
<evidence type="ECO:0008006" key="13">
    <source>
        <dbReference type="Google" id="ProtNLM"/>
    </source>
</evidence>
<dbReference type="GO" id="GO:0000278">
    <property type="term" value="P:mitotic cell cycle"/>
    <property type="evidence" value="ECO:0007669"/>
    <property type="project" value="TreeGrafter"/>
</dbReference>
<dbReference type="GO" id="GO:0005874">
    <property type="term" value="C:microtubule"/>
    <property type="evidence" value="ECO:0007669"/>
    <property type="project" value="UniProtKB-KW"/>
</dbReference>
<comment type="subcellular location">
    <subcellularLocation>
        <location evidence="1">Cytoplasm</location>
        <location evidence="1">Cytoskeleton</location>
    </subcellularLocation>
</comment>
<feature type="region of interest" description="Disordered" evidence="6">
    <location>
        <begin position="76"/>
        <end position="132"/>
    </location>
</feature>
<dbReference type="AlphaFoldDB" id="A0A1K0GCJ6"/>
<evidence type="ECO:0000313" key="12">
    <source>
        <dbReference type="Proteomes" id="UP000658997"/>
    </source>
</evidence>
<reference evidence="11" key="1">
    <citation type="submission" date="2016-04" db="EMBL/GenBank/DDBJ databases">
        <authorList>
            <person name="Guldener U."/>
            <person name="Guldener U."/>
        </authorList>
    </citation>
    <scope>NUCLEOTIDE SEQUENCE [LARGE SCALE GENOMIC DNA]</scope>
    <source>
        <strain evidence="11">UB2112</strain>
    </source>
</reference>
<feature type="region of interest" description="Disordered" evidence="6">
    <location>
        <begin position="1019"/>
        <end position="1046"/>
    </location>
</feature>
<dbReference type="GO" id="GO:0043015">
    <property type="term" value="F:gamma-tubulin binding"/>
    <property type="evidence" value="ECO:0007669"/>
    <property type="project" value="InterPro"/>
</dbReference>
<protein>
    <recommendedName>
        <fullName evidence="13">Spindle pole body component</fullName>
    </recommendedName>
</protein>
<dbReference type="PANTHER" id="PTHR19302">
    <property type="entry name" value="GAMMA TUBULIN COMPLEX PROTEIN"/>
    <property type="match status" value="1"/>
</dbReference>
<comment type="similarity">
    <text evidence="2">Belongs to the TUBGCP family.</text>
</comment>
<reference evidence="10" key="3">
    <citation type="submission" date="2018-08" db="EMBL/GenBank/DDBJ databases">
        <authorList>
            <person name="Guldener U."/>
        </authorList>
    </citation>
    <scope>NUCLEOTIDE SEQUENCE</scope>
    <source>
        <strain evidence="10">UB2</strain>
    </source>
</reference>
<keyword evidence="4" id="KW-0493">Microtubule</keyword>
<dbReference type="Proteomes" id="UP000658997">
    <property type="component" value="Unassembled WGS sequence"/>
</dbReference>
<dbReference type="InterPro" id="IPR007259">
    <property type="entry name" value="GCP"/>
</dbReference>
<dbReference type="InterPro" id="IPR040457">
    <property type="entry name" value="GCP_C"/>
</dbReference>
<evidence type="ECO:0000313" key="10">
    <source>
        <dbReference type="EMBL" id="SYW79049.1"/>
    </source>
</evidence>
<gene>
    <name evidence="10" type="ORF">UBRO2_02733</name>
    <name evidence="9" type="ORF">UBRO_07124</name>
</gene>